<name>Q8KW82_9RHOB</name>
<protein>
    <submittedName>
        <fullName evidence="3">RC108</fullName>
    </submittedName>
</protein>
<feature type="coiled-coil region" evidence="1">
    <location>
        <begin position="103"/>
        <end position="130"/>
    </location>
</feature>
<dbReference type="AlphaFoldDB" id="Q8KW82"/>
<accession>Q8KW82</accession>
<keyword evidence="3" id="KW-0614">Plasmid</keyword>
<evidence type="ECO:0000256" key="1">
    <source>
        <dbReference type="SAM" id="Coils"/>
    </source>
</evidence>
<proteinExistence type="predicted"/>
<keyword evidence="1" id="KW-0175">Coiled coil</keyword>
<dbReference type="EMBL" id="AF416331">
    <property type="protein sequence ID" value="AAN05181.1"/>
    <property type="molecule type" value="Genomic_DNA"/>
</dbReference>
<dbReference type="GO" id="GO:0006313">
    <property type="term" value="P:DNA transposition"/>
    <property type="evidence" value="ECO:0007669"/>
    <property type="project" value="InterPro"/>
</dbReference>
<dbReference type="InterPro" id="IPR047650">
    <property type="entry name" value="Transpos_IS110"/>
</dbReference>
<dbReference type="PANTHER" id="PTHR33055:SF15">
    <property type="entry name" value="TRANSPOSASE-RELATED"/>
    <property type="match status" value="1"/>
</dbReference>
<dbReference type="Pfam" id="PF01548">
    <property type="entry name" value="DEDD_Tnp_IS110"/>
    <property type="match status" value="1"/>
</dbReference>
<dbReference type="PANTHER" id="PTHR33055">
    <property type="entry name" value="TRANSPOSASE FOR INSERTION SEQUENCE ELEMENT IS1111A"/>
    <property type="match status" value="1"/>
</dbReference>
<feature type="domain" description="Transposase IS110-like N-terminal" evidence="2">
    <location>
        <begin position="16"/>
        <end position="75"/>
    </location>
</feature>
<evidence type="ECO:0000313" key="3">
    <source>
        <dbReference type="EMBL" id="AAN05181.1"/>
    </source>
</evidence>
<reference evidence="3" key="1">
    <citation type="journal article" date="2003" name="Plasmid">
        <title>Nucleotide sequence based characterizations of two cryptic plasmids from the marine bacterium Ruegeria isolate PR1b.</title>
        <authorList>
            <person name="Zhong Z."/>
            <person name="Caspi R."/>
            <person name="Helinski D."/>
            <person name="Knauf V."/>
            <person name="Sykes S."/>
            <person name="O'Byrne C."/>
            <person name="Shea T.P."/>
            <person name="Wilkinson J.E."/>
            <person name="DeLoughery C."/>
            <person name="Toukdarian A."/>
        </authorList>
    </citation>
    <scope>NUCLEOTIDE SEQUENCE</scope>
    <source>
        <strain evidence="3">PR1b</strain>
        <plasmid evidence="3">pSD25</plasmid>
    </source>
</reference>
<geneLocation type="plasmid" evidence="3">
    <name>pSD25</name>
</geneLocation>
<dbReference type="GO" id="GO:0004803">
    <property type="term" value="F:transposase activity"/>
    <property type="evidence" value="ECO:0007669"/>
    <property type="project" value="InterPro"/>
</dbReference>
<dbReference type="GO" id="GO:0003677">
    <property type="term" value="F:DNA binding"/>
    <property type="evidence" value="ECO:0007669"/>
    <property type="project" value="InterPro"/>
</dbReference>
<dbReference type="InterPro" id="IPR002525">
    <property type="entry name" value="Transp_IS110-like_N"/>
</dbReference>
<sequence length="163" mass="19071">MRGRVSLDDPRKSGDRVKTDRRDAEMLARLWRAGELRPIWTPDEGQEAMRDLIRARKQAVDAVKTAKMQLLSFLLRHGLRYERGKYWTQRHRRWLAELRRFRFDHQQLVFEELKRAVDQAEERVATLDQAIEGALPDWHFAPVVDALRSLRGVNTTIAATVVA</sequence>
<organism evidence="3">
    <name type="scientific">Ruegeria sp. PR1b</name>
    <dbReference type="NCBI Taxonomy" id="185588"/>
    <lineage>
        <taxon>Bacteria</taxon>
        <taxon>Pseudomonadati</taxon>
        <taxon>Pseudomonadota</taxon>
        <taxon>Alphaproteobacteria</taxon>
        <taxon>Rhodobacterales</taxon>
        <taxon>Roseobacteraceae</taxon>
        <taxon>Ruegeria</taxon>
    </lineage>
</organism>
<evidence type="ECO:0000259" key="2">
    <source>
        <dbReference type="Pfam" id="PF01548"/>
    </source>
</evidence>